<dbReference type="RefSeq" id="WP_165587731.1">
    <property type="nucleotide sequence ID" value="NZ_JTJC03000005.1"/>
</dbReference>
<comment type="caution">
    <text evidence="1">The sequence shown here is derived from an EMBL/GenBank/DDBJ whole genome shotgun (WGS) entry which is preliminary data.</text>
</comment>
<accession>A0A9X5I6J3</accession>
<name>A0A9X5I6J3_9CYAN</name>
<gene>
    <name evidence="1" type="ORF">QH73_0018470</name>
</gene>
<proteinExistence type="predicted"/>
<organism evidence="1 2">
    <name type="scientific">Scytonema millei VB511283</name>
    <dbReference type="NCBI Taxonomy" id="1245923"/>
    <lineage>
        <taxon>Bacteria</taxon>
        <taxon>Bacillati</taxon>
        <taxon>Cyanobacteriota</taxon>
        <taxon>Cyanophyceae</taxon>
        <taxon>Nostocales</taxon>
        <taxon>Scytonemataceae</taxon>
        <taxon>Scytonema</taxon>
    </lineage>
</organism>
<dbReference type="EMBL" id="JTJC03000005">
    <property type="protein sequence ID" value="NHC36602.1"/>
    <property type="molecule type" value="Genomic_DNA"/>
</dbReference>
<evidence type="ECO:0000313" key="2">
    <source>
        <dbReference type="Proteomes" id="UP000031532"/>
    </source>
</evidence>
<evidence type="ECO:0000313" key="1">
    <source>
        <dbReference type="EMBL" id="NHC36602.1"/>
    </source>
</evidence>
<sequence length="52" mass="5574">MKIQQTSLAKIKQFALRNCQAGNVHSTTLEFQASDRAAVVSESPTDAIASLP</sequence>
<dbReference type="AlphaFoldDB" id="A0A9X5I6J3"/>
<keyword evidence="2" id="KW-1185">Reference proteome</keyword>
<dbReference type="Proteomes" id="UP000031532">
    <property type="component" value="Unassembled WGS sequence"/>
</dbReference>
<reference evidence="1 2" key="1">
    <citation type="journal article" date="2015" name="Genome Announc.">
        <title>Draft Genome Sequence of the Terrestrial Cyanobacterium Scytonema millei VB511283, Isolated from Eastern India.</title>
        <authorList>
            <person name="Sen D."/>
            <person name="Chandrababunaidu M.M."/>
            <person name="Singh D."/>
            <person name="Sanghi N."/>
            <person name="Ghorai A."/>
            <person name="Mishra G.P."/>
            <person name="Madduluri M."/>
            <person name="Adhikary S.P."/>
            <person name="Tripathy S."/>
        </authorList>
    </citation>
    <scope>NUCLEOTIDE SEQUENCE [LARGE SCALE GENOMIC DNA]</scope>
    <source>
        <strain evidence="1 2">VB511283</strain>
    </source>
</reference>
<protein>
    <submittedName>
        <fullName evidence="1">Uncharacterized protein</fullName>
    </submittedName>
</protein>